<proteinExistence type="predicted"/>
<sequence>MTTVALPSVFRVTQFSIQLTINSRANSAPYGGSEQIVDLLNDRWKSQLEVGVSPMAVGAITEAFIASLRGGINTVNLYHYARPVPRGTMRGTLTLAASATINSASIVVTGGAGQAGTTLLAGDLIGVGGLLLMVQDDATANGSGVITLNLVNRLRVALTFGATVTWDHPVASFRVIGNPAVLYVGTRIESVAFDFVEAIGA</sequence>
<reference evidence="1" key="1">
    <citation type="submission" date="2020-05" db="EMBL/GenBank/DDBJ databases">
        <authorList>
            <person name="Chiriac C."/>
            <person name="Salcher M."/>
            <person name="Ghai R."/>
            <person name="Kavagutti S V."/>
        </authorList>
    </citation>
    <scope>NUCLEOTIDE SEQUENCE</scope>
</reference>
<organism evidence="1">
    <name type="scientific">uncultured Caudovirales phage</name>
    <dbReference type="NCBI Taxonomy" id="2100421"/>
    <lineage>
        <taxon>Viruses</taxon>
        <taxon>Duplodnaviria</taxon>
        <taxon>Heunggongvirae</taxon>
        <taxon>Uroviricota</taxon>
        <taxon>Caudoviricetes</taxon>
        <taxon>Peduoviridae</taxon>
        <taxon>Maltschvirus</taxon>
        <taxon>Maltschvirus maltsch</taxon>
    </lineage>
</organism>
<evidence type="ECO:0000313" key="1">
    <source>
        <dbReference type="EMBL" id="CAB4194513.1"/>
    </source>
</evidence>
<accession>A0A6J5RBE9</accession>
<protein>
    <submittedName>
        <fullName evidence="1">Uncharacterized protein</fullName>
    </submittedName>
</protein>
<dbReference type="EMBL" id="LR797210">
    <property type="protein sequence ID" value="CAB4194513.1"/>
    <property type="molecule type" value="Genomic_DNA"/>
</dbReference>
<gene>
    <name evidence="1" type="ORF">UFOVP1254_97</name>
</gene>
<name>A0A6J5RBE9_9CAUD</name>